<dbReference type="Proteomes" id="UP000320762">
    <property type="component" value="Unassembled WGS sequence"/>
</dbReference>
<dbReference type="OrthoDB" id="3133596at2759"/>
<evidence type="ECO:0000313" key="1">
    <source>
        <dbReference type="EMBL" id="TRM63465.1"/>
    </source>
</evidence>
<organism evidence="1 2">
    <name type="scientific">Schizophyllum amplum</name>
    <dbReference type="NCBI Taxonomy" id="97359"/>
    <lineage>
        <taxon>Eukaryota</taxon>
        <taxon>Fungi</taxon>
        <taxon>Dikarya</taxon>
        <taxon>Basidiomycota</taxon>
        <taxon>Agaricomycotina</taxon>
        <taxon>Agaricomycetes</taxon>
        <taxon>Agaricomycetidae</taxon>
        <taxon>Agaricales</taxon>
        <taxon>Schizophyllaceae</taxon>
        <taxon>Schizophyllum</taxon>
    </lineage>
</organism>
<accession>A0A550CF84</accession>
<name>A0A550CF84_9AGAR</name>
<keyword evidence="2" id="KW-1185">Reference proteome</keyword>
<proteinExistence type="predicted"/>
<reference evidence="1 2" key="1">
    <citation type="journal article" date="2019" name="New Phytol.">
        <title>Comparative genomics reveals unique wood-decay strategies and fruiting body development in the Schizophyllaceae.</title>
        <authorList>
            <person name="Almasi E."/>
            <person name="Sahu N."/>
            <person name="Krizsan K."/>
            <person name="Balint B."/>
            <person name="Kovacs G.M."/>
            <person name="Kiss B."/>
            <person name="Cseklye J."/>
            <person name="Drula E."/>
            <person name="Henrissat B."/>
            <person name="Nagy I."/>
            <person name="Chovatia M."/>
            <person name="Adam C."/>
            <person name="LaButti K."/>
            <person name="Lipzen A."/>
            <person name="Riley R."/>
            <person name="Grigoriev I.V."/>
            <person name="Nagy L.G."/>
        </authorList>
    </citation>
    <scope>NUCLEOTIDE SEQUENCE [LARGE SCALE GENOMIC DNA]</scope>
    <source>
        <strain evidence="1 2">NL-1724</strain>
    </source>
</reference>
<dbReference type="EMBL" id="VDMD01000009">
    <property type="protein sequence ID" value="TRM63465.1"/>
    <property type="molecule type" value="Genomic_DNA"/>
</dbReference>
<sequence length="271" mass="30247">MSHSTLCSQLFEDTTQGKYRRDRPLPADIDDRLAKLSFAGFTGIVTGYDGMLEDLQVAHILAQATRLKFIRALEQVMGIPVSKLNLHCVSNVCFMQLSTHLSFDEGEAYLSPTKEILERVWHAVNNCGLPLGQTTVPPGVATNEAGYVPYDMAIPDGIREYDFVPVVGEAAWCPCRPVVRQDGEEHTVYKAPFEGVNRIPALMLHLNPYFVVMHAYGVLVKDRESPVTIPEHVREQADLIKKIGERIHSVAHTWSVSQAALREKKAAEKTH</sequence>
<gene>
    <name evidence="1" type="ORF">BD626DRAFT_568864</name>
</gene>
<evidence type="ECO:0000313" key="2">
    <source>
        <dbReference type="Proteomes" id="UP000320762"/>
    </source>
</evidence>
<evidence type="ECO:0008006" key="3">
    <source>
        <dbReference type="Google" id="ProtNLM"/>
    </source>
</evidence>
<protein>
    <recommendedName>
        <fullName evidence="3">HNH nuclease domain-containing protein</fullName>
    </recommendedName>
</protein>
<dbReference type="AlphaFoldDB" id="A0A550CF84"/>
<comment type="caution">
    <text evidence="1">The sequence shown here is derived from an EMBL/GenBank/DDBJ whole genome shotgun (WGS) entry which is preliminary data.</text>
</comment>